<protein>
    <recommendedName>
        <fullName evidence="3">DUF8208 domain-containing protein</fullName>
    </recommendedName>
</protein>
<reference evidence="4 5" key="1">
    <citation type="journal article" date="2015" name="Genome Announc.">
        <title>Expanding the biotechnology potential of lactobacilli through comparative genomics of 213 strains and associated genera.</title>
        <authorList>
            <person name="Sun Z."/>
            <person name="Harris H.M."/>
            <person name="McCann A."/>
            <person name="Guo C."/>
            <person name="Argimon S."/>
            <person name="Zhang W."/>
            <person name="Yang X."/>
            <person name="Jeffery I.B."/>
            <person name="Cooney J.C."/>
            <person name="Kagawa T.F."/>
            <person name="Liu W."/>
            <person name="Song Y."/>
            <person name="Salvetti E."/>
            <person name="Wrobel A."/>
            <person name="Rasinkangas P."/>
            <person name="Parkhill J."/>
            <person name="Rea M.C."/>
            <person name="O'Sullivan O."/>
            <person name="Ritari J."/>
            <person name="Douillard F.P."/>
            <person name="Paul Ross R."/>
            <person name="Yang R."/>
            <person name="Briner A.E."/>
            <person name="Felis G.E."/>
            <person name="de Vos W.M."/>
            <person name="Barrangou R."/>
            <person name="Klaenhammer T.R."/>
            <person name="Caufield P.W."/>
            <person name="Cui Y."/>
            <person name="Zhang H."/>
            <person name="O'Toole P.W."/>
        </authorList>
    </citation>
    <scope>NUCLEOTIDE SEQUENCE [LARGE SCALE GENOMIC DNA]</scope>
    <source>
        <strain evidence="4 5">DSM 20505</strain>
    </source>
</reference>
<dbReference type="InterPro" id="IPR058521">
    <property type="entry name" value="DUF8208"/>
</dbReference>
<evidence type="ECO:0000256" key="2">
    <source>
        <dbReference type="SAM" id="Phobius"/>
    </source>
</evidence>
<proteinExistence type="predicted"/>
<dbReference type="PATRIC" id="fig|1291052.5.peg.1843"/>
<accession>A0A0R1ZNR3</accession>
<feature type="transmembrane region" description="Helical" evidence="2">
    <location>
        <begin position="333"/>
        <end position="354"/>
    </location>
</feature>
<dbReference type="EMBL" id="AYYO01000001">
    <property type="protein sequence ID" value="KRM56657.1"/>
    <property type="molecule type" value="Genomic_DNA"/>
</dbReference>
<name>A0A0R1ZNR3_9LACO</name>
<dbReference type="RefSeq" id="WP_054679341.1">
    <property type="nucleotide sequence ID" value="NZ_AYYO01000001.1"/>
</dbReference>
<feature type="transmembrane region" description="Helical" evidence="2">
    <location>
        <begin position="104"/>
        <end position="122"/>
    </location>
</feature>
<feature type="transmembrane region" description="Helical" evidence="2">
    <location>
        <begin position="71"/>
        <end position="92"/>
    </location>
</feature>
<keyword evidence="2" id="KW-0472">Membrane</keyword>
<feature type="region of interest" description="Disordered" evidence="1">
    <location>
        <begin position="417"/>
        <end position="616"/>
    </location>
</feature>
<feature type="transmembrane region" description="Helical" evidence="2">
    <location>
        <begin position="243"/>
        <end position="264"/>
    </location>
</feature>
<feature type="compositionally biased region" description="Basic and acidic residues" evidence="1">
    <location>
        <begin position="646"/>
        <end position="657"/>
    </location>
</feature>
<evidence type="ECO:0000259" key="3">
    <source>
        <dbReference type="Pfam" id="PF26635"/>
    </source>
</evidence>
<dbReference type="Pfam" id="PF26635">
    <property type="entry name" value="DUF8208"/>
    <property type="match status" value="1"/>
</dbReference>
<evidence type="ECO:0000313" key="4">
    <source>
        <dbReference type="EMBL" id="KRM56657.1"/>
    </source>
</evidence>
<feature type="transmembrane region" description="Helical" evidence="2">
    <location>
        <begin position="300"/>
        <end position="321"/>
    </location>
</feature>
<evidence type="ECO:0000313" key="5">
    <source>
        <dbReference type="Proteomes" id="UP000051679"/>
    </source>
</evidence>
<dbReference type="OrthoDB" id="1938921at2"/>
<dbReference type="STRING" id="1291052.FC18_GL001790"/>
<feature type="compositionally biased region" description="Basic and acidic residues" evidence="1">
    <location>
        <begin position="448"/>
        <end position="457"/>
    </location>
</feature>
<feature type="region of interest" description="Disordered" evidence="1">
    <location>
        <begin position="638"/>
        <end position="657"/>
    </location>
</feature>
<evidence type="ECO:0000256" key="1">
    <source>
        <dbReference type="SAM" id="MobiDB-lite"/>
    </source>
</evidence>
<sequence length="657" mass="68310">MSNADVIKYLQNFSDYLHVNGFLSDTFRSIGWWIVQQCINLMTMLTAAYTKVYSLMDFWQYQAVQDFISKYKPAAIAVTAVAVAWVGMMMIWRPKSDVKQKFSNLLVAMMMVGGLTGSLTLLTKISTAAAVSTINNIPASVQLVRGNVTDLYKLDSAGWKTKNNKPVMPKLTVDVTKAADVKKIDINETVDTGDIFSGPQVSDKGAGFLTKRLTYKDGKAATKNMKTWFGKDSYYYRYDFHPFLLIIGVGATAMAILFSIVKVIMLENEIGFLGVFGSLTAMADLDSGKRNLMIVKKLRDTFVVIAVQTIIVKMFTFWITFVTAKNPGPLLTTLAFIGGAFFVLNGPNAVVALFEIDAGVGSISQSLMALGGITRMGSSLTHSSSSIAHAGKNLASKTAQGGAAGVGALAGLGKGLASGAPKAPELDPKGGAGDPTGKGTKPALNDGQKPDGKKPAEPDVSDNPGGTGVGSDTGGPDAPDLDDGVPPTPALDDGAAGQPTAPDLDGPDAGTPSAPELNDLGNGAPESAGPTAPGIEDGPSSGTVKPINGGVQILTVGETSKPDAGTEPAPNTGEHSQGAVGSGPQTEPERLAEATPTQGAGKVNARVDAPTPSTIGGALKKRFAEIPTVKAANRGFELGRGTGAAMREKRLGKGPKD</sequence>
<dbReference type="AlphaFoldDB" id="A0A0R1ZNR3"/>
<keyword evidence="2" id="KW-0812">Transmembrane</keyword>
<dbReference type="InterPro" id="IPR058066">
    <property type="entry name" value="pXO2-14_N"/>
</dbReference>
<keyword evidence="2" id="KW-1133">Transmembrane helix</keyword>
<gene>
    <name evidence="4" type="ORF">FC18_GL001790</name>
</gene>
<feature type="domain" description="DUF8208" evidence="3">
    <location>
        <begin position="18"/>
        <end position="369"/>
    </location>
</feature>
<feature type="transmembrane region" description="Helical" evidence="2">
    <location>
        <begin position="30"/>
        <end position="50"/>
    </location>
</feature>
<comment type="caution">
    <text evidence="4">The sequence shown here is derived from an EMBL/GenBank/DDBJ whole genome shotgun (WGS) entry which is preliminary data.</text>
</comment>
<keyword evidence="5" id="KW-1185">Reference proteome</keyword>
<organism evidence="4 5">
    <name type="scientific">Lacticaseibacillus sharpeae JCM 1186 = DSM 20505</name>
    <dbReference type="NCBI Taxonomy" id="1291052"/>
    <lineage>
        <taxon>Bacteria</taxon>
        <taxon>Bacillati</taxon>
        <taxon>Bacillota</taxon>
        <taxon>Bacilli</taxon>
        <taxon>Lactobacillales</taxon>
        <taxon>Lactobacillaceae</taxon>
        <taxon>Lacticaseibacillus</taxon>
    </lineage>
</organism>
<dbReference type="NCBIfam" id="NF045890">
    <property type="entry name" value="conj_pls20_p028"/>
    <property type="match status" value="1"/>
</dbReference>
<dbReference type="Proteomes" id="UP000051679">
    <property type="component" value="Unassembled WGS sequence"/>
</dbReference>